<feature type="domain" description="ABC transporter" evidence="3">
    <location>
        <begin position="16"/>
        <end position="248"/>
    </location>
</feature>
<dbReference type="InterPro" id="IPR003593">
    <property type="entry name" value="AAA+_ATPase"/>
</dbReference>
<dbReference type="PROSITE" id="PS00211">
    <property type="entry name" value="ABC_TRANSPORTER_1"/>
    <property type="match status" value="2"/>
</dbReference>
<dbReference type="CDD" id="cd03216">
    <property type="entry name" value="ABC_Carb_Monos_I"/>
    <property type="match status" value="1"/>
</dbReference>
<proteinExistence type="predicted"/>
<dbReference type="InterPro" id="IPR003439">
    <property type="entry name" value="ABC_transporter-like_ATP-bd"/>
</dbReference>
<evidence type="ECO:0000259" key="3">
    <source>
        <dbReference type="PROSITE" id="PS50893"/>
    </source>
</evidence>
<feature type="domain" description="ABC transporter" evidence="3">
    <location>
        <begin position="286"/>
        <end position="527"/>
    </location>
</feature>
<dbReference type="PROSITE" id="PS50893">
    <property type="entry name" value="ABC_TRANSPORTER_2"/>
    <property type="match status" value="2"/>
</dbReference>
<dbReference type="GO" id="GO:0005524">
    <property type="term" value="F:ATP binding"/>
    <property type="evidence" value="ECO:0007669"/>
    <property type="project" value="UniProtKB-KW"/>
</dbReference>
<dbReference type="Proteomes" id="UP000449906">
    <property type="component" value="Unassembled WGS sequence"/>
</dbReference>
<evidence type="ECO:0000313" key="4">
    <source>
        <dbReference type="EMBL" id="KAB2812597.1"/>
    </source>
</evidence>
<dbReference type="InterPro" id="IPR027417">
    <property type="entry name" value="P-loop_NTPase"/>
</dbReference>
<protein>
    <submittedName>
        <fullName evidence="4">ABC transporter ATP-binding protein</fullName>
    </submittedName>
</protein>
<dbReference type="GO" id="GO:0016887">
    <property type="term" value="F:ATP hydrolysis activity"/>
    <property type="evidence" value="ECO:0007669"/>
    <property type="project" value="InterPro"/>
</dbReference>
<keyword evidence="1" id="KW-0547">Nucleotide-binding</keyword>
<dbReference type="PANTHER" id="PTHR43790">
    <property type="entry name" value="CARBOHYDRATE TRANSPORT ATP-BINDING PROTEIN MG119-RELATED"/>
    <property type="match status" value="1"/>
</dbReference>
<dbReference type="Gene3D" id="3.40.50.300">
    <property type="entry name" value="P-loop containing nucleotide triphosphate hydrolases"/>
    <property type="match status" value="2"/>
</dbReference>
<evidence type="ECO:0000256" key="2">
    <source>
        <dbReference type="ARBA" id="ARBA00022840"/>
    </source>
</evidence>
<sequence length="528" mass="55809">MTTASRPEVETVVPALRMAGITKHFNGVPACLDVDLEVAPGEIHGLLGQNGAGKSTLMNILLGLVRPDRGEVALAGEPAVIRDPNAARALGVRMVHQHYSLIPTLSVWENVVLSSEGRVDRDRTIGQIEEVSERFGLEVSPRAMVGDLSVGEQQRVELVTCLIDRPRLLVLDEPTAVLTRQESRSLFTMLRGLVEQEDCSVILISHNLAEITAVSNRATVMRGGRVVSRVSPKETPVAELARHMIGRDLPGPAQADVAAAIGVGTATEEEGSRQARPAAADEAPVLSIVGATATSDGTRALDALDLEIRAGEIVGVAGVEGNGQQWLSALLAGSLSLQEGEVRVHGKRVAVGRPGSTRKAGVGVVPEDRKTSGCILDMSVADNLALAGLKSLSRAGVVSRRKLHSLAERLVEDFDIAVASVDQPMRSLSGGNQQKVVLAREMSAQPAVLVLAQPTRGLDVGAVADLHERMRQAAAEGVAVLLISSDLNEIMQLSDRIAVIYRGRIQGELARAEADPERLGLLMGGVSA</sequence>
<name>A0A7J5E3E0_NOCSI</name>
<dbReference type="SUPFAM" id="SSF52540">
    <property type="entry name" value="P-loop containing nucleoside triphosphate hydrolases"/>
    <property type="match status" value="2"/>
</dbReference>
<dbReference type="Pfam" id="PF00005">
    <property type="entry name" value="ABC_tran"/>
    <property type="match status" value="2"/>
</dbReference>
<dbReference type="SMART" id="SM00382">
    <property type="entry name" value="AAA"/>
    <property type="match status" value="1"/>
</dbReference>
<organism evidence="4 5">
    <name type="scientific">Nocardioides simplex</name>
    <name type="common">Arthrobacter simplex</name>
    <dbReference type="NCBI Taxonomy" id="2045"/>
    <lineage>
        <taxon>Bacteria</taxon>
        <taxon>Bacillati</taxon>
        <taxon>Actinomycetota</taxon>
        <taxon>Actinomycetes</taxon>
        <taxon>Propionibacteriales</taxon>
        <taxon>Nocardioidaceae</taxon>
        <taxon>Pimelobacter</taxon>
    </lineage>
</organism>
<dbReference type="AlphaFoldDB" id="A0A7J5E3E0"/>
<accession>A0A7J5E3E0</accession>
<evidence type="ECO:0000313" key="5">
    <source>
        <dbReference type="Proteomes" id="UP000449906"/>
    </source>
</evidence>
<dbReference type="CDD" id="cd03215">
    <property type="entry name" value="ABC_Carb_Monos_II"/>
    <property type="match status" value="1"/>
</dbReference>
<comment type="caution">
    <text evidence="4">The sequence shown here is derived from an EMBL/GenBank/DDBJ whole genome shotgun (WGS) entry which is preliminary data.</text>
</comment>
<evidence type="ECO:0000256" key="1">
    <source>
        <dbReference type="ARBA" id="ARBA00022741"/>
    </source>
</evidence>
<dbReference type="InterPro" id="IPR017871">
    <property type="entry name" value="ABC_transporter-like_CS"/>
</dbReference>
<keyword evidence="2 4" id="KW-0067">ATP-binding</keyword>
<dbReference type="EMBL" id="WBVM01000001">
    <property type="protein sequence ID" value="KAB2812597.1"/>
    <property type="molecule type" value="Genomic_DNA"/>
</dbReference>
<dbReference type="InterPro" id="IPR050107">
    <property type="entry name" value="ABC_carbohydrate_import_ATPase"/>
</dbReference>
<reference evidence="4 5" key="1">
    <citation type="submission" date="2019-09" db="EMBL/GenBank/DDBJ databases">
        <title>Pimelobacter sp. isolated from Paulinella.</title>
        <authorList>
            <person name="Jeong S.E."/>
        </authorList>
    </citation>
    <scope>NUCLEOTIDE SEQUENCE [LARGE SCALE GENOMIC DNA]</scope>
    <source>
        <strain evidence="4 5">Pch-N</strain>
    </source>
</reference>
<dbReference type="PANTHER" id="PTHR43790:SF4">
    <property type="entry name" value="GUANOSINE IMPORT ATP-BINDING PROTEIN NUPO"/>
    <property type="match status" value="1"/>
</dbReference>
<gene>
    <name evidence="4" type="ORF">F9L07_12655</name>
</gene>